<dbReference type="SMART" id="SM00448">
    <property type="entry name" value="REC"/>
    <property type="match status" value="1"/>
</dbReference>
<dbReference type="Pfam" id="PF00072">
    <property type="entry name" value="Response_reg"/>
    <property type="match status" value="1"/>
</dbReference>
<feature type="modified residue" description="4-aspartylphosphate" evidence="4">
    <location>
        <position position="41"/>
    </location>
</feature>
<comment type="caution">
    <text evidence="7">The sequence shown here is derived from an EMBL/GenBank/DDBJ whole genome shotgun (WGS) entry which is preliminary data.</text>
</comment>
<evidence type="ECO:0000313" key="8">
    <source>
        <dbReference type="Proteomes" id="UP000664096"/>
    </source>
</evidence>
<evidence type="ECO:0000313" key="7">
    <source>
        <dbReference type="EMBL" id="MBN9669942.1"/>
    </source>
</evidence>
<dbReference type="GO" id="GO:0000160">
    <property type="term" value="P:phosphorelay signal transduction system"/>
    <property type="evidence" value="ECO:0007669"/>
    <property type="project" value="InterPro"/>
</dbReference>
<evidence type="ECO:0000259" key="6">
    <source>
        <dbReference type="PROSITE" id="PS50110"/>
    </source>
</evidence>
<dbReference type="InterPro" id="IPR001789">
    <property type="entry name" value="Sig_transdc_resp-reg_receiver"/>
</dbReference>
<feature type="domain" description="Response regulatory" evidence="6">
    <location>
        <begin position="1"/>
        <end position="110"/>
    </location>
</feature>
<dbReference type="PROSITE" id="PS50110">
    <property type="entry name" value="RESPONSE_REGULATORY"/>
    <property type="match status" value="1"/>
</dbReference>
<name>A0A939J2V7_9HYPH</name>
<dbReference type="AlphaFoldDB" id="A0A939J2V7"/>
<evidence type="ECO:0000256" key="1">
    <source>
        <dbReference type="ARBA" id="ARBA00022553"/>
    </source>
</evidence>
<dbReference type="EMBL" id="JAEKJZ010000001">
    <property type="protein sequence ID" value="MBN9669942.1"/>
    <property type="molecule type" value="Genomic_DNA"/>
</dbReference>
<reference evidence="7" key="1">
    <citation type="submission" date="2020-12" db="EMBL/GenBank/DDBJ databases">
        <title>Oil enriched cultivation method for isolating marine PHA-producing bacteria.</title>
        <authorList>
            <person name="Zheng W."/>
            <person name="Yu S."/>
            <person name="Huang Y."/>
        </authorList>
    </citation>
    <scope>NUCLEOTIDE SEQUENCE</scope>
    <source>
        <strain evidence="7">SY-2-12</strain>
    </source>
</reference>
<dbReference type="SUPFAM" id="SSF52172">
    <property type="entry name" value="CheY-like"/>
    <property type="match status" value="1"/>
</dbReference>
<proteinExistence type="predicted"/>
<dbReference type="InterPro" id="IPR050595">
    <property type="entry name" value="Bact_response_regulator"/>
</dbReference>
<feature type="region of interest" description="Disordered" evidence="5">
    <location>
        <begin position="120"/>
        <end position="147"/>
    </location>
</feature>
<dbReference type="InterPro" id="IPR011006">
    <property type="entry name" value="CheY-like_superfamily"/>
</dbReference>
<gene>
    <name evidence="7" type="ORF">JF539_06305</name>
</gene>
<dbReference type="Gene3D" id="3.40.50.2300">
    <property type="match status" value="1"/>
</dbReference>
<evidence type="ECO:0000256" key="2">
    <source>
        <dbReference type="ARBA" id="ARBA00023015"/>
    </source>
</evidence>
<keyword evidence="1 4" id="KW-0597">Phosphoprotein</keyword>
<sequence>MRAILRSVLSGFGIRSVFEASDGAEALELLVDRRPDIVLCDWVMNPFGGDEFLRILRRDRDLVISTTPVLVVTAHAKRATILEAINIGVHGFVAKPIAPAILYQHIGEILDRQYLHGRNKGIPAPGSSKRTRSLNIPADPDDLSGGAMANEPDGLALL</sequence>
<evidence type="ECO:0000256" key="5">
    <source>
        <dbReference type="SAM" id="MobiDB-lite"/>
    </source>
</evidence>
<protein>
    <submittedName>
        <fullName evidence="7">Response regulator</fullName>
    </submittedName>
</protein>
<dbReference type="PANTHER" id="PTHR44591:SF3">
    <property type="entry name" value="RESPONSE REGULATORY DOMAIN-CONTAINING PROTEIN"/>
    <property type="match status" value="1"/>
</dbReference>
<dbReference type="Proteomes" id="UP000664096">
    <property type="component" value="Unassembled WGS sequence"/>
</dbReference>
<keyword evidence="3" id="KW-0804">Transcription</keyword>
<evidence type="ECO:0000256" key="3">
    <source>
        <dbReference type="ARBA" id="ARBA00023163"/>
    </source>
</evidence>
<organism evidence="7 8">
    <name type="scientific">Roseibium aggregatum</name>
    <dbReference type="NCBI Taxonomy" id="187304"/>
    <lineage>
        <taxon>Bacteria</taxon>
        <taxon>Pseudomonadati</taxon>
        <taxon>Pseudomonadota</taxon>
        <taxon>Alphaproteobacteria</taxon>
        <taxon>Hyphomicrobiales</taxon>
        <taxon>Stappiaceae</taxon>
        <taxon>Roseibium</taxon>
    </lineage>
</organism>
<keyword evidence="2" id="KW-0805">Transcription regulation</keyword>
<accession>A0A939J2V7</accession>
<evidence type="ECO:0000256" key="4">
    <source>
        <dbReference type="PROSITE-ProRule" id="PRU00169"/>
    </source>
</evidence>
<dbReference type="PANTHER" id="PTHR44591">
    <property type="entry name" value="STRESS RESPONSE REGULATOR PROTEIN 1"/>
    <property type="match status" value="1"/>
</dbReference>